<evidence type="ECO:0000313" key="2">
    <source>
        <dbReference type="Proteomes" id="UP000644507"/>
    </source>
</evidence>
<comment type="caution">
    <text evidence="1">The sequence shown here is derived from an EMBL/GenBank/DDBJ whole genome shotgun (WGS) entry which is preliminary data.</text>
</comment>
<reference evidence="1" key="2">
    <citation type="submission" date="2020-09" db="EMBL/GenBank/DDBJ databases">
        <authorList>
            <person name="Sun Q."/>
            <person name="Kim S."/>
        </authorList>
    </citation>
    <scope>NUCLEOTIDE SEQUENCE</scope>
    <source>
        <strain evidence="1">KCTC 12988</strain>
    </source>
</reference>
<dbReference type="RefSeq" id="WP_189568305.1">
    <property type="nucleotide sequence ID" value="NZ_BMXI01000004.1"/>
</dbReference>
<dbReference type="Proteomes" id="UP000644507">
    <property type="component" value="Unassembled WGS sequence"/>
</dbReference>
<evidence type="ECO:0000313" key="1">
    <source>
        <dbReference type="EMBL" id="GHC47835.1"/>
    </source>
</evidence>
<protein>
    <submittedName>
        <fullName evidence="1">Uncharacterized protein</fullName>
    </submittedName>
</protein>
<dbReference type="EMBL" id="BMXI01000004">
    <property type="protein sequence ID" value="GHC47835.1"/>
    <property type="molecule type" value="Genomic_DNA"/>
</dbReference>
<organism evidence="1 2">
    <name type="scientific">Roseibacillus persicicus</name>
    <dbReference type="NCBI Taxonomy" id="454148"/>
    <lineage>
        <taxon>Bacteria</taxon>
        <taxon>Pseudomonadati</taxon>
        <taxon>Verrucomicrobiota</taxon>
        <taxon>Verrucomicrobiia</taxon>
        <taxon>Verrucomicrobiales</taxon>
        <taxon>Verrucomicrobiaceae</taxon>
        <taxon>Roseibacillus</taxon>
    </lineage>
</organism>
<proteinExistence type="predicted"/>
<keyword evidence="2" id="KW-1185">Reference proteome</keyword>
<reference evidence="1" key="1">
    <citation type="journal article" date="2014" name="Int. J. Syst. Evol. Microbiol.">
        <title>Complete genome sequence of Corynebacterium casei LMG S-19264T (=DSM 44701T), isolated from a smear-ripened cheese.</title>
        <authorList>
            <consortium name="US DOE Joint Genome Institute (JGI-PGF)"/>
            <person name="Walter F."/>
            <person name="Albersmeier A."/>
            <person name="Kalinowski J."/>
            <person name="Ruckert C."/>
        </authorList>
    </citation>
    <scope>NUCLEOTIDE SEQUENCE</scope>
    <source>
        <strain evidence="1">KCTC 12988</strain>
    </source>
</reference>
<dbReference type="AlphaFoldDB" id="A0A918THI6"/>
<name>A0A918THI6_9BACT</name>
<gene>
    <name evidence="1" type="ORF">GCM10007100_12050</name>
</gene>
<sequence length="207" mass="23152">MIILTSLALFGSSLAHAQRKSRVGDRGLAQREFQSVKAEFDAWKLSVLESGLLKISESREGEPLDFYTYLVSAVHEERLTEEEFSNLGQQYITAVIQAGKQGAASMTKELESLRLETLEAADGEMNAATATLDINREQINAQELMWFGILTDKLSKGKRATIERKQSALVALEQKAKSDQKLDDREREKLREDASEILEELMEALAS</sequence>
<accession>A0A918THI6</accession>